<evidence type="ECO:0000256" key="4">
    <source>
        <dbReference type="ARBA" id="ARBA00010416"/>
    </source>
</evidence>
<evidence type="ECO:0000256" key="16">
    <source>
        <dbReference type="ARBA" id="ARBA00047632"/>
    </source>
</evidence>
<dbReference type="SUPFAM" id="SSF53623">
    <property type="entry name" value="MurD-like peptide ligases, catalytic domain"/>
    <property type="match status" value="1"/>
</dbReference>
<evidence type="ECO:0000259" key="20">
    <source>
        <dbReference type="Pfam" id="PF08245"/>
    </source>
</evidence>
<keyword evidence="17 18" id="KW-0132">Cell division</keyword>
<gene>
    <name evidence="17" type="primary">murD</name>
    <name evidence="21" type="ORF">HZY85_01975</name>
</gene>
<keyword evidence="22" id="KW-1185">Reference proteome</keyword>
<evidence type="ECO:0000256" key="9">
    <source>
        <dbReference type="ARBA" id="ARBA00022741"/>
    </source>
</evidence>
<dbReference type="EC" id="6.3.2.9" evidence="5 17"/>
<dbReference type="Gene3D" id="3.40.1190.10">
    <property type="entry name" value="Mur-like, catalytic domain"/>
    <property type="match status" value="1"/>
</dbReference>
<name>A0ABX2T176_9BACL</name>
<evidence type="ECO:0000256" key="10">
    <source>
        <dbReference type="ARBA" id="ARBA00022840"/>
    </source>
</evidence>
<comment type="pathway">
    <text evidence="3 17 18">Cell wall biogenesis; peptidoglycan biosynthesis.</text>
</comment>
<organism evidence="21 22">
    <name type="scientific">Gemelliphila palaticanis</name>
    <dbReference type="NCBI Taxonomy" id="81950"/>
    <lineage>
        <taxon>Bacteria</taxon>
        <taxon>Bacillati</taxon>
        <taxon>Bacillota</taxon>
        <taxon>Bacilli</taxon>
        <taxon>Bacillales</taxon>
        <taxon>Gemellaceae</taxon>
        <taxon>Gemelliphila</taxon>
    </lineage>
</organism>
<dbReference type="SUPFAM" id="SSF51984">
    <property type="entry name" value="MurCD N-terminal domain"/>
    <property type="match status" value="1"/>
</dbReference>
<comment type="caution">
    <text evidence="21">The sequence shown here is derived from an EMBL/GenBank/DDBJ whole genome shotgun (WGS) entry which is preliminary data.</text>
</comment>
<sequence length="457" mass="51649">MNEELLKSLKNKKILVLGFARSGYQTAKILHKHGIEVIVNSYENLNDNLEANELKQLGIDIVSGEHPIFLLDNIDLIIKNPGIPYKIEILKEAIKRNISIFTEIEVASSLYNNEIIAITGTNGKTTTTTLIYEILKQDRNTEVKVAGNIGYPLIEVMDNAQENDLIILEVSSFQLNGVDKFRPNIAIITNLEEAHLDYHSSKDEYHKIKKRIFKNQTEDNYLILNIKDKDLYKNDIINSRVIYYSLDNSSEVAYIEDDWFIFNQEKIFNKNKLSLLGNHNLENCINAAIVSKIKGVSNKSITDILYNFSGVAHRMQYVGDNNGVKYYNDSKATNPTSTSKALSGFEKNVILICGGQDRGVDFKELESQLSKLKALICIGESKSILANLGQRNNLKTILAEKVADATKIAENIADKDDIILLSPACASWDQYKNFEERGEEFINTFNNIKNKSDKHGK</sequence>
<dbReference type="InterPro" id="IPR036615">
    <property type="entry name" value="Mur_ligase_C_dom_sf"/>
</dbReference>
<dbReference type="GO" id="GO:0008764">
    <property type="term" value="F:UDP-N-acetylmuramoylalanine-D-glutamate ligase activity"/>
    <property type="evidence" value="ECO:0007669"/>
    <property type="project" value="UniProtKB-EC"/>
</dbReference>
<reference evidence="21 22" key="1">
    <citation type="submission" date="2020-07" db="EMBL/GenBank/DDBJ databases">
        <title>MOT database genomes.</title>
        <authorList>
            <person name="Joseph S."/>
            <person name="Aduse-Opoku J."/>
            <person name="Hashim A."/>
            <person name="Wade W."/>
            <person name="Curtis M."/>
        </authorList>
    </citation>
    <scope>NUCLEOTIDE SEQUENCE [LARGE SCALE GENOMIC DNA]</scope>
    <source>
        <strain evidence="21 22">CIP 106318</strain>
    </source>
</reference>
<protein>
    <recommendedName>
        <fullName evidence="6 17">UDP-N-acetylmuramoylalanine--D-glutamate ligase</fullName>
        <ecNumber evidence="5 17">6.3.2.9</ecNumber>
    </recommendedName>
    <alternativeName>
        <fullName evidence="15 17">D-glutamic acid-adding enzyme</fullName>
    </alternativeName>
    <alternativeName>
        <fullName evidence="14 17">UDP-N-acetylmuramoyl-L-alanyl-D-glutamate synthetase</fullName>
    </alternativeName>
</protein>
<dbReference type="SUPFAM" id="SSF53244">
    <property type="entry name" value="MurD-like peptide ligases, peptide-binding domain"/>
    <property type="match status" value="1"/>
</dbReference>
<feature type="binding site" evidence="17">
    <location>
        <begin position="120"/>
        <end position="126"/>
    </location>
    <ligand>
        <name>ATP</name>
        <dbReference type="ChEBI" id="CHEBI:30616"/>
    </ligand>
</feature>
<comment type="catalytic activity">
    <reaction evidence="16 17 18">
        <text>UDP-N-acetyl-alpha-D-muramoyl-L-alanine + D-glutamate + ATP = UDP-N-acetyl-alpha-D-muramoyl-L-alanyl-D-glutamate + ADP + phosphate + H(+)</text>
        <dbReference type="Rhea" id="RHEA:16429"/>
        <dbReference type="ChEBI" id="CHEBI:15378"/>
        <dbReference type="ChEBI" id="CHEBI:29986"/>
        <dbReference type="ChEBI" id="CHEBI:30616"/>
        <dbReference type="ChEBI" id="CHEBI:43474"/>
        <dbReference type="ChEBI" id="CHEBI:83898"/>
        <dbReference type="ChEBI" id="CHEBI:83900"/>
        <dbReference type="ChEBI" id="CHEBI:456216"/>
        <dbReference type="EC" id="6.3.2.9"/>
    </reaction>
</comment>
<dbReference type="Pfam" id="PF21799">
    <property type="entry name" value="MurD-like_N"/>
    <property type="match status" value="1"/>
</dbReference>
<keyword evidence="13 17" id="KW-0961">Cell wall biogenesis/degradation</keyword>
<keyword evidence="8 17" id="KW-0436">Ligase</keyword>
<dbReference type="RefSeq" id="WP_179940301.1">
    <property type="nucleotide sequence ID" value="NZ_JACBYF010000002.1"/>
</dbReference>
<keyword evidence="10 17" id="KW-0067">ATP-binding</keyword>
<evidence type="ECO:0000256" key="12">
    <source>
        <dbReference type="ARBA" id="ARBA00022984"/>
    </source>
</evidence>
<feature type="domain" description="Mur ligase C-terminal" evidence="19">
    <location>
        <begin position="313"/>
        <end position="425"/>
    </location>
</feature>
<keyword evidence="7 17" id="KW-0963">Cytoplasm</keyword>
<evidence type="ECO:0000313" key="22">
    <source>
        <dbReference type="Proteomes" id="UP000531840"/>
    </source>
</evidence>
<evidence type="ECO:0000256" key="14">
    <source>
        <dbReference type="ARBA" id="ARBA00030398"/>
    </source>
</evidence>
<comment type="function">
    <text evidence="1 17 18">Cell wall formation. Catalyzes the addition of glutamate to the nucleotide precursor UDP-N-acetylmuramoyl-L-alanine (UMA).</text>
</comment>
<dbReference type="PANTHER" id="PTHR43692">
    <property type="entry name" value="UDP-N-ACETYLMURAMOYLALANINE--D-GLUTAMATE LIGASE"/>
    <property type="match status" value="1"/>
</dbReference>
<dbReference type="HAMAP" id="MF_00639">
    <property type="entry name" value="MurD"/>
    <property type="match status" value="1"/>
</dbReference>
<proteinExistence type="inferred from homology"/>
<evidence type="ECO:0000256" key="6">
    <source>
        <dbReference type="ARBA" id="ARBA00015655"/>
    </source>
</evidence>
<dbReference type="InterPro" id="IPR005762">
    <property type="entry name" value="MurD"/>
</dbReference>
<dbReference type="Gene3D" id="3.90.190.20">
    <property type="entry name" value="Mur ligase, C-terminal domain"/>
    <property type="match status" value="1"/>
</dbReference>
<evidence type="ECO:0000256" key="17">
    <source>
        <dbReference type="HAMAP-Rule" id="MF_00639"/>
    </source>
</evidence>
<comment type="subcellular location">
    <subcellularLocation>
        <location evidence="2 17 18">Cytoplasm</location>
    </subcellularLocation>
</comment>
<keyword evidence="11 17" id="KW-0133">Cell shape</keyword>
<evidence type="ECO:0000256" key="15">
    <source>
        <dbReference type="ARBA" id="ARBA00032324"/>
    </source>
</evidence>
<keyword evidence="9 17" id="KW-0547">Nucleotide-binding</keyword>
<evidence type="ECO:0000256" key="13">
    <source>
        <dbReference type="ARBA" id="ARBA00023316"/>
    </source>
</evidence>
<dbReference type="InterPro" id="IPR036565">
    <property type="entry name" value="Mur-like_cat_sf"/>
</dbReference>
<feature type="domain" description="Mur ligase central" evidence="20">
    <location>
        <begin position="118"/>
        <end position="290"/>
    </location>
</feature>
<evidence type="ECO:0000259" key="19">
    <source>
        <dbReference type="Pfam" id="PF02875"/>
    </source>
</evidence>
<evidence type="ECO:0000256" key="18">
    <source>
        <dbReference type="RuleBase" id="RU003664"/>
    </source>
</evidence>
<dbReference type="Gene3D" id="3.40.50.720">
    <property type="entry name" value="NAD(P)-binding Rossmann-like Domain"/>
    <property type="match status" value="1"/>
</dbReference>
<comment type="similarity">
    <text evidence="4 17">Belongs to the MurCDEF family.</text>
</comment>
<dbReference type="Pfam" id="PF02875">
    <property type="entry name" value="Mur_ligase_C"/>
    <property type="match status" value="1"/>
</dbReference>
<dbReference type="InterPro" id="IPR004101">
    <property type="entry name" value="Mur_ligase_C"/>
</dbReference>
<accession>A0ABX2T176</accession>
<evidence type="ECO:0000256" key="1">
    <source>
        <dbReference type="ARBA" id="ARBA00002734"/>
    </source>
</evidence>
<dbReference type="Pfam" id="PF08245">
    <property type="entry name" value="Mur_ligase_M"/>
    <property type="match status" value="1"/>
</dbReference>
<dbReference type="InterPro" id="IPR013221">
    <property type="entry name" value="Mur_ligase_cen"/>
</dbReference>
<dbReference type="NCBIfam" id="TIGR01087">
    <property type="entry name" value="murD"/>
    <property type="match status" value="1"/>
</dbReference>
<evidence type="ECO:0000313" key="21">
    <source>
        <dbReference type="EMBL" id="NYS46960.1"/>
    </source>
</evidence>
<evidence type="ECO:0000256" key="7">
    <source>
        <dbReference type="ARBA" id="ARBA00022490"/>
    </source>
</evidence>
<evidence type="ECO:0000256" key="3">
    <source>
        <dbReference type="ARBA" id="ARBA00004752"/>
    </source>
</evidence>
<keyword evidence="17 18" id="KW-0131">Cell cycle</keyword>
<evidence type="ECO:0000256" key="5">
    <source>
        <dbReference type="ARBA" id="ARBA00012212"/>
    </source>
</evidence>
<dbReference type="EMBL" id="JACBYF010000002">
    <property type="protein sequence ID" value="NYS46960.1"/>
    <property type="molecule type" value="Genomic_DNA"/>
</dbReference>
<evidence type="ECO:0000256" key="11">
    <source>
        <dbReference type="ARBA" id="ARBA00022960"/>
    </source>
</evidence>
<evidence type="ECO:0000256" key="8">
    <source>
        <dbReference type="ARBA" id="ARBA00022598"/>
    </source>
</evidence>
<dbReference type="PANTHER" id="PTHR43692:SF1">
    <property type="entry name" value="UDP-N-ACETYLMURAMOYLALANINE--D-GLUTAMATE LIGASE"/>
    <property type="match status" value="1"/>
</dbReference>
<keyword evidence="12 17" id="KW-0573">Peptidoglycan synthesis</keyword>
<evidence type="ECO:0000256" key="2">
    <source>
        <dbReference type="ARBA" id="ARBA00004496"/>
    </source>
</evidence>
<dbReference type="Proteomes" id="UP000531840">
    <property type="component" value="Unassembled WGS sequence"/>
</dbReference>